<gene>
    <name evidence="1" type="ORF">FBF83_07000</name>
</gene>
<proteinExistence type="predicted"/>
<organism evidence="1 2">
    <name type="scientific">Guptibacillus hwajinpoensis</name>
    <dbReference type="NCBI Taxonomy" id="208199"/>
    <lineage>
        <taxon>Bacteria</taxon>
        <taxon>Bacillati</taxon>
        <taxon>Bacillota</taxon>
        <taxon>Bacilli</taxon>
        <taxon>Bacillales</taxon>
        <taxon>Guptibacillaceae</taxon>
        <taxon>Guptibacillus</taxon>
    </lineage>
</organism>
<evidence type="ECO:0000313" key="2">
    <source>
        <dbReference type="Proteomes" id="UP000310541"/>
    </source>
</evidence>
<name>A0A4U1MP12_9BACL</name>
<evidence type="ECO:0000313" key="1">
    <source>
        <dbReference type="EMBL" id="TKD72516.1"/>
    </source>
</evidence>
<comment type="caution">
    <text evidence="1">The sequence shown here is derived from an EMBL/GenBank/DDBJ whole genome shotgun (WGS) entry which is preliminary data.</text>
</comment>
<dbReference type="EMBL" id="SWFM01000001">
    <property type="protein sequence ID" value="TKD72516.1"/>
    <property type="molecule type" value="Genomic_DNA"/>
</dbReference>
<reference evidence="1 2" key="1">
    <citation type="submission" date="2019-04" db="EMBL/GenBank/DDBJ databases">
        <title>Genome sequence of Bacillus hwajinpoensis strain Y2.</title>
        <authorList>
            <person name="Fair J.L."/>
            <person name="Maclea K.S."/>
        </authorList>
    </citation>
    <scope>NUCLEOTIDE SEQUENCE [LARGE SCALE GENOMIC DNA]</scope>
    <source>
        <strain evidence="1 2">Y2</strain>
    </source>
</reference>
<sequence>MKHSVGSFTHRYSVVHYQTQSAVQTSKLLSKKKVDIRQISQMTGFSEEQILESMEFGDPTLKLTRPTLPKQNIHLEV</sequence>
<dbReference type="RefSeq" id="WP_136946366.1">
    <property type="nucleotide sequence ID" value="NZ_SWFM01000001.1"/>
</dbReference>
<dbReference type="AlphaFoldDB" id="A0A4U1MP12"/>
<protein>
    <submittedName>
        <fullName evidence="1">Uncharacterized protein</fullName>
    </submittedName>
</protein>
<dbReference type="OrthoDB" id="2890371at2"/>
<dbReference type="Proteomes" id="UP000310541">
    <property type="component" value="Unassembled WGS sequence"/>
</dbReference>
<accession>A0A4U1MP12</accession>